<organism evidence="2 3">
    <name type="scientific">Meganyctiphanes norvegica</name>
    <name type="common">Northern krill</name>
    <name type="synonym">Thysanopoda norvegica</name>
    <dbReference type="NCBI Taxonomy" id="48144"/>
    <lineage>
        <taxon>Eukaryota</taxon>
        <taxon>Metazoa</taxon>
        <taxon>Ecdysozoa</taxon>
        <taxon>Arthropoda</taxon>
        <taxon>Crustacea</taxon>
        <taxon>Multicrustacea</taxon>
        <taxon>Malacostraca</taxon>
        <taxon>Eumalacostraca</taxon>
        <taxon>Eucarida</taxon>
        <taxon>Euphausiacea</taxon>
        <taxon>Euphausiidae</taxon>
        <taxon>Meganyctiphanes</taxon>
    </lineage>
</organism>
<sequence length="318" mass="36993">MLQGLSISGSGLELSLNPAPTQNLHGQYDWTQQQQNMHGQYDWSQQQQQNLHGQYDWTQQQQQYPWQSQPISKLDQDLYSGIELSLGNRNRPDVNSYSFVPSNGGPMIDIQLDNGNTRNKPQMQINTNLAQPNYDRNYQSNSNYYNEVNYPQNFQPLRNFSNVTALPNTQKSTTEMVTKVPNSYQSSQNDRSDVASRSESSYLDYNGQYNNIKNKPDIHQRPKFPKYAATKWPYFKHSSVEFIAVFTFAAYIIRIMMDVYQRSQARTRAGLNSEMSLVTQTIFDDFIHFIHDQHYASHSKLDDKPYYENIKFEENTPG</sequence>
<accession>A0AAV2Q6R4</accession>
<dbReference type="AlphaFoldDB" id="A0AAV2Q6R4"/>
<protein>
    <submittedName>
        <fullName evidence="2">Uncharacterized protein</fullName>
    </submittedName>
</protein>
<name>A0AAV2Q6R4_MEGNR</name>
<keyword evidence="3" id="KW-1185">Reference proteome</keyword>
<comment type="caution">
    <text evidence="2">The sequence shown here is derived from an EMBL/GenBank/DDBJ whole genome shotgun (WGS) entry which is preliminary data.</text>
</comment>
<evidence type="ECO:0000313" key="2">
    <source>
        <dbReference type="EMBL" id="CAL4070481.1"/>
    </source>
</evidence>
<evidence type="ECO:0000256" key="1">
    <source>
        <dbReference type="SAM" id="MobiDB-lite"/>
    </source>
</evidence>
<evidence type="ECO:0000313" key="3">
    <source>
        <dbReference type="Proteomes" id="UP001497623"/>
    </source>
</evidence>
<proteinExistence type="predicted"/>
<dbReference type="EMBL" id="CAXKWB010003817">
    <property type="protein sequence ID" value="CAL4070481.1"/>
    <property type="molecule type" value="Genomic_DNA"/>
</dbReference>
<gene>
    <name evidence="2" type="ORF">MNOR_LOCUS8279</name>
</gene>
<dbReference type="Proteomes" id="UP001497623">
    <property type="component" value="Unassembled WGS sequence"/>
</dbReference>
<feature type="region of interest" description="Disordered" evidence="1">
    <location>
        <begin position="180"/>
        <end position="199"/>
    </location>
</feature>
<reference evidence="2 3" key="1">
    <citation type="submission" date="2024-05" db="EMBL/GenBank/DDBJ databases">
        <authorList>
            <person name="Wallberg A."/>
        </authorList>
    </citation>
    <scope>NUCLEOTIDE SEQUENCE [LARGE SCALE GENOMIC DNA]</scope>
</reference>
<feature type="compositionally biased region" description="Polar residues" evidence="1">
    <location>
        <begin position="180"/>
        <end position="189"/>
    </location>
</feature>